<evidence type="ECO:0000256" key="5">
    <source>
        <dbReference type="ARBA" id="ARBA00023004"/>
    </source>
</evidence>
<reference evidence="8" key="1">
    <citation type="submission" date="2023-07" db="EMBL/GenBank/DDBJ databases">
        <title>Characterization of two Paracoccaceae strains isolated from Phycosphere and proposal of Xinfangfangia lacusdiani sp. nov.</title>
        <authorList>
            <person name="Deng Y."/>
            <person name="Zhang Y.Q."/>
        </authorList>
    </citation>
    <scope>NUCLEOTIDE SEQUENCE [LARGE SCALE GENOMIC DNA]</scope>
    <source>
        <strain evidence="8">CPCC 101403</strain>
    </source>
</reference>
<dbReference type="Pfam" id="PF13532">
    <property type="entry name" value="2OG-FeII_Oxy_2"/>
    <property type="match status" value="1"/>
</dbReference>
<dbReference type="Proteomes" id="UP001251085">
    <property type="component" value="Unassembled WGS sequence"/>
</dbReference>
<dbReference type="EC" id="1.14.11.33" evidence="7"/>
<dbReference type="InterPro" id="IPR037151">
    <property type="entry name" value="AlkB-like_sf"/>
</dbReference>
<proteinExistence type="predicted"/>
<evidence type="ECO:0000256" key="1">
    <source>
        <dbReference type="ARBA" id="ARBA00001954"/>
    </source>
</evidence>
<dbReference type="GO" id="GO:0035516">
    <property type="term" value="F:broad specificity oxidative DNA demethylase activity"/>
    <property type="evidence" value="ECO:0007669"/>
    <property type="project" value="UniProtKB-EC"/>
</dbReference>
<evidence type="ECO:0000313" key="7">
    <source>
        <dbReference type="EMBL" id="MDT1063739.1"/>
    </source>
</evidence>
<dbReference type="RefSeq" id="WP_311760826.1">
    <property type="nucleotide sequence ID" value="NZ_JAVRQI010000014.1"/>
</dbReference>
<evidence type="ECO:0000256" key="2">
    <source>
        <dbReference type="ARBA" id="ARBA00022723"/>
    </source>
</evidence>
<dbReference type="EMBL" id="JAVRQI010000014">
    <property type="protein sequence ID" value="MDT1063739.1"/>
    <property type="molecule type" value="Genomic_DNA"/>
</dbReference>
<dbReference type="InterPro" id="IPR004574">
    <property type="entry name" value="Alkb"/>
</dbReference>
<name>A0ABU3EHL0_9RHOB</name>
<feature type="domain" description="Fe2OG dioxygenase" evidence="6">
    <location>
        <begin position="110"/>
        <end position="210"/>
    </location>
</feature>
<keyword evidence="4 7" id="KW-0560">Oxidoreductase</keyword>
<organism evidence="7 8">
    <name type="scientific">Paracoccus broussonetiae</name>
    <dbReference type="NCBI Taxonomy" id="3075834"/>
    <lineage>
        <taxon>Bacteria</taxon>
        <taxon>Pseudomonadati</taxon>
        <taxon>Pseudomonadota</taxon>
        <taxon>Alphaproteobacteria</taxon>
        <taxon>Rhodobacterales</taxon>
        <taxon>Paracoccaceae</taxon>
        <taxon>Paracoccus</taxon>
    </lineage>
</organism>
<keyword evidence="8" id="KW-1185">Reference proteome</keyword>
<keyword evidence="3" id="KW-0223">Dioxygenase</keyword>
<dbReference type="InterPro" id="IPR005123">
    <property type="entry name" value="Oxoglu/Fe-dep_dioxygenase_dom"/>
</dbReference>
<evidence type="ECO:0000259" key="6">
    <source>
        <dbReference type="PROSITE" id="PS51471"/>
    </source>
</evidence>
<evidence type="ECO:0000256" key="3">
    <source>
        <dbReference type="ARBA" id="ARBA00022964"/>
    </source>
</evidence>
<dbReference type="SUPFAM" id="SSF51197">
    <property type="entry name" value="Clavaminate synthase-like"/>
    <property type="match status" value="1"/>
</dbReference>
<sequence length="212" mass="22733">MTLDLFGERRDEAIGPGAMILRGFAPGDALLDGVEQVARLSPFRHMLTPGGRQIGVEMTNCGPLGWVSDRRGYRYEAVDPATGSPWPAMPTDFAALAKAAAAQAGFAGFHPDACLVNRYAPGVKMGLHQDRDEAGFDAPIVSVSLGLPATFQFGGTDRKDPIVRHAVAHGDVVVWGGPSRLAWHGILTLKPGEHPQLGRCRINLTFRQAGQR</sequence>
<gene>
    <name evidence="7" type="primary">alkB</name>
    <name evidence="7" type="ORF">RM190_17870</name>
</gene>
<dbReference type="PROSITE" id="PS51471">
    <property type="entry name" value="FE2OG_OXY"/>
    <property type="match status" value="1"/>
</dbReference>
<comment type="caution">
    <text evidence="7">The sequence shown here is derived from an EMBL/GenBank/DDBJ whole genome shotgun (WGS) entry which is preliminary data.</text>
</comment>
<dbReference type="PANTHER" id="PTHR16557:SF2">
    <property type="entry name" value="NUCLEIC ACID DIOXYGENASE ALKBH1"/>
    <property type="match status" value="1"/>
</dbReference>
<dbReference type="Gene3D" id="2.60.120.590">
    <property type="entry name" value="Alpha-ketoglutarate-dependent dioxygenase AlkB-like"/>
    <property type="match status" value="1"/>
</dbReference>
<evidence type="ECO:0000256" key="4">
    <source>
        <dbReference type="ARBA" id="ARBA00023002"/>
    </source>
</evidence>
<keyword evidence="2" id="KW-0479">Metal-binding</keyword>
<dbReference type="PANTHER" id="PTHR16557">
    <property type="entry name" value="ALKYLATED DNA REPAIR PROTEIN ALKB-RELATED"/>
    <property type="match status" value="1"/>
</dbReference>
<evidence type="ECO:0000313" key="8">
    <source>
        <dbReference type="Proteomes" id="UP001251085"/>
    </source>
</evidence>
<protein>
    <submittedName>
        <fullName evidence="7">DNA oxidative demethylase AlkB</fullName>
        <ecNumber evidence="7">1.14.11.33</ecNumber>
    </submittedName>
</protein>
<keyword evidence="5" id="KW-0408">Iron</keyword>
<accession>A0ABU3EHL0</accession>
<comment type="cofactor">
    <cofactor evidence="1">
        <name>Fe(2+)</name>
        <dbReference type="ChEBI" id="CHEBI:29033"/>
    </cofactor>
</comment>
<dbReference type="InterPro" id="IPR027450">
    <property type="entry name" value="AlkB-like"/>
</dbReference>
<dbReference type="NCBIfam" id="NF011930">
    <property type="entry name" value="PRK15401.1"/>
    <property type="match status" value="1"/>
</dbReference>